<feature type="region of interest" description="Disordered" evidence="4">
    <location>
        <begin position="248"/>
        <end position="287"/>
    </location>
</feature>
<proteinExistence type="inferred from homology"/>
<dbReference type="Pfam" id="PF01695">
    <property type="entry name" value="IstB_IS21"/>
    <property type="match status" value="1"/>
</dbReference>
<dbReference type="GO" id="GO:0005524">
    <property type="term" value="F:ATP binding"/>
    <property type="evidence" value="ECO:0007669"/>
    <property type="project" value="UniProtKB-KW"/>
</dbReference>
<evidence type="ECO:0000313" key="6">
    <source>
        <dbReference type="EMBL" id="EIC21151.1"/>
    </source>
</evidence>
<dbReference type="OrthoDB" id="9773429at2"/>
<protein>
    <submittedName>
        <fullName evidence="6">DNA replication protein</fullName>
    </submittedName>
</protein>
<dbReference type="EMBL" id="JH603170">
    <property type="protein sequence ID" value="EIC21151.1"/>
    <property type="molecule type" value="Genomic_DNA"/>
</dbReference>
<gene>
    <name evidence="6" type="ORF">Thi970DRAFT_04841</name>
</gene>
<accession>H8Z465</accession>
<dbReference type="Proteomes" id="UP000002964">
    <property type="component" value="Unassembled WGS sequence"/>
</dbReference>
<reference evidence="6 7" key="2">
    <citation type="submission" date="2011-11" db="EMBL/GenBank/DDBJ databases">
        <authorList>
            <consortium name="US DOE Joint Genome Institute"/>
            <person name="Lucas S."/>
            <person name="Han J."/>
            <person name="Lapidus A."/>
            <person name="Cheng J.-F."/>
            <person name="Goodwin L."/>
            <person name="Pitluck S."/>
            <person name="Peters L."/>
            <person name="Ovchinnikova G."/>
            <person name="Zhang X."/>
            <person name="Detter J.C."/>
            <person name="Han C."/>
            <person name="Tapia R."/>
            <person name="Land M."/>
            <person name="Hauser L."/>
            <person name="Kyrpides N."/>
            <person name="Ivanova N."/>
            <person name="Pagani I."/>
            <person name="Vogl K."/>
            <person name="Liu Z."/>
            <person name="Overmann J."/>
            <person name="Frigaard N.-U."/>
            <person name="Bryant D."/>
            <person name="Woyke T."/>
        </authorList>
    </citation>
    <scope>NUCLEOTIDE SEQUENCE [LARGE SCALE GENOMIC DNA]</scope>
    <source>
        <strain evidence="6 7">970</strain>
    </source>
</reference>
<dbReference type="SMART" id="SM00382">
    <property type="entry name" value="AAA"/>
    <property type="match status" value="1"/>
</dbReference>
<evidence type="ECO:0000259" key="5">
    <source>
        <dbReference type="SMART" id="SM00382"/>
    </source>
</evidence>
<dbReference type="InterPro" id="IPR027417">
    <property type="entry name" value="P-loop_NTPase"/>
</dbReference>
<dbReference type="NCBIfam" id="NF038214">
    <property type="entry name" value="IS21_help_AAA"/>
    <property type="match status" value="1"/>
</dbReference>
<dbReference type="eggNOG" id="COG1484">
    <property type="taxonomic scope" value="Bacteria"/>
</dbReference>
<dbReference type="InterPro" id="IPR020591">
    <property type="entry name" value="Chromosome_initiator_DnaA-like"/>
</dbReference>
<comment type="similarity">
    <text evidence="1">Belongs to the IS21/IS1162 putative ATP-binding protein family.</text>
</comment>
<feature type="domain" description="AAA+ ATPase" evidence="5">
    <location>
        <begin position="100"/>
        <end position="233"/>
    </location>
</feature>
<dbReference type="PIRSF" id="PIRSF003073">
    <property type="entry name" value="DNAC_TnpB_IstB"/>
    <property type="match status" value="1"/>
</dbReference>
<dbReference type="GO" id="GO:0006260">
    <property type="term" value="P:DNA replication"/>
    <property type="evidence" value="ECO:0007669"/>
    <property type="project" value="TreeGrafter"/>
</dbReference>
<evidence type="ECO:0000256" key="1">
    <source>
        <dbReference type="ARBA" id="ARBA00008059"/>
    </source>
</evidence>
<name>H8Z465_9GAMM</name>
<dbReference type="InterPro" id="IPR002611">
    <property type="entry name" value="IstB_ATP-bd"/>
</dbReference>
<evidence type="ECO:0000256" key="2">
    <source>
        <dbReference type="ARBA" id="ARBA00022741"/>
    </source>
</evidence>
<dbReference type="InterPro" id="IPR003593">
    <property type="entry name" value="AAA+_ATPase"/>
</dbReference>
<dbReference type="PANTHER" id="PTHR30050">
    <property type="entry name" value="CHROMOSOMAL REPLICATION INITIATOR PROTEIN DNAA"/>
    <property type="match status" value="1"/>
</dbReference>
<dbReference type="STRING" id="631362.Thi970DRAFT_04841"/>
<dbReference type="Gene3D" id="3.40.50.300">
    <property type="entry name" value="P-loop containing nucleotide triphosphate hydrolases"/>
    <property type="match status" value="1"/>
</dbReference>
<keyword evidence="3" id="KW-0067">ATP-binding</keyword>
<sequence length="287" mass="31639">MVQTATLPLMLKQLRLSSIAQHWQGFLDHAQRHGWDSAQYLSALCEQELADRDSRRIARYSKDARLPVGKSLASFDFAQVPGLAREQIEALAGSADWTRQARNLLLFGPSGVGKTHLAAAIGHGLTVQGVRVRYLATTALVQQLQLARTQLHLEDALHKLERYAVLILDDFGYVKKSETETQVLFELIAHRYETASLIITSNQPFAEWDRIFPDQMMTVAAVDRLVHHATIIELSSDSYRRKQALGQIAAEPGSLTPTPAPTITLPSPSTTTSVGCRDDDSESAPSG</sequence>
<dbReference type="PRINTS" id="PR00051">
    <property type="entry name" value="DNAA"/>
</dbReference>
<dbReference type="RefSeq" id="WP_009151554.1">
    <property type="nucleotide sequence ID" value="NZ_CP121471.1"/>
</dbReference>
<reference evidence="7" key="1">
    <citation type="submission" date="2011-06" db="EMBL/GenBank/DDBJ databases">
        <authorList>
            <consortium name="US DOE Joint Genome Institute (JGI-PGF)"/>
            <person name="Lucas S."/>
            <person name="Han J."/>
            <person name="Lapidus A."/>
            <person name="Cheng J.-F."/>
            <person name="Goodwin L."/>
            <person name="Pitluck S."/>
            <person name="Peters L."/>
            <person name="Land M.L."/>
            <person name="Hauser L."/>
            <person name="Vogl K."/>
            <person name="Liu Z."/>
            <person name="Overmann J."/>
            <person name="Frigaard N.-U."/>
            <person name="Bryant D.A."/>
            <person name="Woyke T.J."/>
        </authorList>
    </citation>
    <scope>NUCLEOTIDE SEQUENCE [LARGE SCALE GENOMIC DNA]</scope>
    <source>
        <strain evidence="7">970</strain>
    </source>
</reference>
<feature type="compositionally biased region" description="Low complexity" evidence="4">
    <location>
        <begin position="254"/>
        <end position="273"/>
    </location>
</feature>
<dbReference type="SUPFAM" id="SSF52540">
    <property type="entry name" value="P-loop containing nucleoside triphosphate hydrolases"/>
    <property type="match status" value="1"/>
</dbReference>
<keyword evidence="7" id="KW-1185">Reference proteome</keyword>
<evidence type="ECO:0000313" key="7">
    <source>
        <dbReference type="Proteomes" id="UP000002964"/>
    </source>
</evidence>
<evidence type="ECO:0000256" key="4">
    <source>
        <dbReference type="SAM" id="MobiDB-lite"/>
    </source>
</evidence>
<dbReference type="CDD" id="cd00009">
    <property type="entry name" value="AAA"/>
    <property type="match status" value="1"/>
</dbReference>
<dbReference type="InterPro" id="IPR047661">
    <property type="entry name" value="IstB"/>
</dbReference>
<dbReference type="PANTHER" id="PTHR30050:SF4">
    <property type="entry name" value="ATP-BINDING PROTEIN RV3427C IN INSERTION SEQUENCE-RELATED"/>
    <property type="match status" value="1"/>
</dbReference>
<dbReference type="InterPro" id="IPR028350">
    <property type="entry name" value="DNAC/IstB-like"/>
</dbReference>
<organism evidence="6 7">
    <name type="scientific">Thiorhodovibrio frisius</name>
    <dbReference type="NCBI Taxonomy" id="631362"/>
    <lineage>
        <taxon>Bacteria</taxon>
        <taxon>Pseudomonadati</taxon>
        <taxon>Pseudomonadota</taxon>
        <taxon>Gammaproteobacteria</taxon>
        <taxon>Chromatiales</taxon>
        <taxon>Chromatiaceae</taxon>
        <taxon>Thiorhodovibrio</taxon>
    </lineage>
</organism>
<evidence type="ECO:0000256" key="3">
    <source>
        <dbReference type="ARBA" id="ARBA00022840"/>
    </source>
</evidence>
<keyword evidence="2" id="KW-0547">Nucleotide-binding</keyword>
<dbReference type="AlphaFoldDB" id="H8Z465"/>
<dbReference type="HOGENOM" id="CLU_062999_1_1_6"/>